<accession>A0A0C9XTR8</accession>
<dbReference type="Proteomes" id="UP000054018">
    <property type="component" value="Unassembled WGS sequence"/>
</dbReference>
<proteinExistence type="predicted"/>
<dbReference type="HOGENOM" id="CLU_3033273_0_0_1"/>
<dbReference type="AlphaFoldDB" id="A0A0C9XTR8"/>
<dbReference type="EMBL" id="KN833878">
    <property type="protein sequence ID" value="KIK15760.1"/>
    <property type="molecule type" value="Genomic_DNA"/>
</dbReference>
<protein>
    <submittedName>
        <fullName evidence="1">Uncharacterized protein</fullName>
    </submittedName>
</protein>
<organism evidence="1 2">
    <name type="scientific">Pisolithus microcarpus 441</name>
    <dbReference type="NCBI Taxonomy" id="765257"/>
    <lineage>
        <taxon>Eukaryota</taxon>
        <taxon>Fungi</taxon>
        <taxon>Dikarya</taxon>
        <taxon>Basidiomycota</taxon>
        <taxon>Agaricomycotina</taxon>
        <taxon>Agaricomycetes</taxon>
        <taxon>Agaricomycetidae</taxon>
        <taxon>Boletales</taxon>
        <taxon>Sclerodermatineae</taxon>
        <taxon>Pisolithaceae</taxon>
        <taxon>Pisolithus</taxon>
    </lineage>
</organism>
<evidence type="ECO:0000313" key="2">
    <source>
        <dbReference type="Proteomes" id="UP000054018"/>
    </source>
</evidence>
<gene>
    <name evidence="1" type="ORF">PISMIDRAFT_686959</name>
</gene>
<evidence type="ECO:0000313" key="1">
    <source>
        <dbReference type="EMBL" id="KIK15760.1"/>
    </source>
</evidence>
<sequence length="55" mass="6533">MGTPCREYFRTYMCRVAFRSEHVPVWPCYYAVPRLDQVRECTCALMIGAALYMYL</sequence>
<keyword evidence="2" id="KW-1185">Reference proteome</keyword>
<name>A0A0C9XTR8_9AGAM</name>
<reference evidence="1 2" key="1">
    <citation type="submission" date="2014-04" db="EMBL/GenBank/DDBJ databases">
        <authorList>
            <consortium name="DOE Joint Genome Institute"/>
            <person name="Kuo A."/>
            <person name="Kohler A."/>
            <person name="Costa M.D."/>
            <person name="Nagy L.G."/>
            <person name="Floudas D."/>
            <person name="Copeland A."/>
            <person name="Barry K.W."/>
            <person name="Cichocki N."/>
            <person name="Veneault-Fourrey C."/>
            <person name="LaButti K."/>
            <person name="Lindquist E.A."/>
            <person name="Lipzen A."/>
            <person name="Lundell T."/>
            <person name="Morin E."/>
            <person name="Murat C."/>
            <person name="Sun H."/>
            <person name="Tunlid A."/>
            <person name="Henrissat B."/>
            <person name="Grigoriev I.V."/>
            <person name="Hibbett D.S."/>
            <person name="Martin F."/>
            <person name="Nordberg H.P."/>
            <person name="Cantor M.N."/>
            <person name="Hua S.X."/>
        </authorList>
    </citation>
    <scope>NUCLEOTIDE SEQUENCE [LARGE SCALE GENOMIC DNA]</scope>
    <source>
        <strain evidence="1 2">441</strain>
    </source>
</reference>
<reference evidence="2" key="2">
    <citation type="submission" date="2015-01" db="EMBL/GenBank/DDBJ databases">
        <title>Evolutionary Origins and Diversification of the Mycorrhizal Mutualists.</title>
        <authorList>
            <consortium name="DOE Joint Genome Institute"/>
            <consortium name="Mycorrhizal Genomics Consortium"/>
            <person name="Kohler A."/>
            <person name="Kuo A."/>
            <person name="Nagy L.G."/>
            <person name="Floudas D."/>
            <person name="Copeland A."/>
            <person name="Barry K.W."/>
            <person name="Cichocki N."/>
            <person name="Veneault-Fourrey C."/>
            <person name="LaButti K."/>
            <person name="Lindquist E.A."/>
            <person name="Lipzen A."/>
            <person name="Lundell T."/>
            <person name="Morin E."/>
            <person name="Murat C."/>
            <person name="Riley R."/>
            <person name="Ohm R."/>
            <person name="Sun H."/>
            <person name="Tunlid A."/>
            <person name="Henrissat B."/>
            <person name="Grigoriev I.V."/>
            <person name="Hibbett D.S."/>
            <person name="Martin F."/>
        </authorList>
    </citation>
    <scope>NUCLEOTIDE SEQUENCE [LARGE SCALE GENOMIC DNA]</scope>
    <source>
        <strain evidence="2">441</strain>
    </source>
</reference>